<dbReference type="Pfam" id="PF06629">
    <property type="entry name" value="MipA"/>
    <property type="match status" value="1"/>
</dbReference>
<dbReference type="InterPro" id="IPR010583">
    <property type="entry name" value="MipA"/>
</dbReference>
<keyword evidence="3" id="KW-0732">Signal</keyword>
<dbReference type="GO" id="GO:0009279">
    <property type="term" value="C:cell outer membrane"/>
    <property type="evidence" value="ECO:0007669"/>
    <property type="project" value="UniProtKB-SubCell"/>
</dbReference>
<evidence type="ECO:0000313" key="6">
    <source>
        <dbReference type="EMBL" id="GLI55178.1"/>
    </source>
</evidence>
<comment type="similarity">
    <text evidence="2">Belongs to the MipA/OmpV family.</text>
</comment>
<keyword evidence="7" id="KW-1185">Reference proteome</keyword>
<comment type="caution">
    <text evidence="6">The sequence shown here is derived from an EMBL/GenBank/DDBJ whole genome shotgun (WGS) entry which is preliminary data.</text>
</comment>
<dbReference type="SUPFAM" id="SSF56935">
    <property type="entry name" value="Porins"/>
    <property type="match status" value="1"/>
</dbReference>
<protein>
    <submittedName>
        <fullName evidence="6">Membrane protein</fullName>
    </submittedName>
</protein>
<comment type="subcellular location">
    <subcellularLocation>
        <location evidence="1">Cell outer membrane</location>
    </subcellularLocation>
</comment>
<sequence>MKRLMTLLILTGLTTGLYAEEEERSWKADVGIGLMAERSPYKGVGTEGSPIPVLDLKYKKLYLRGTELGYEAFETERFKVSAFADFMGGYEVEGGDLDKGYQDIDDRDTQFEGGLELTYKLPEDYELTARIALGSEGNRYTLEGSKLYFIGEKTIIRPSVYAAFNDSSYTDYYFGVTKDEAAKNEGIKKEYNAGSSQEYGIELMAEHDLNESFALVGFGGVKYLSGEIDDSPIVDNNFIYEVGAGFKYKF</sequence>
<evidence type="ECO:0000256" key="5">
    <source>
        <dbReference type="ARBA" id="ARBA00023237"/>
    </source>
</evidence>
<evidence type="ECO:0000313" key="7">
    <source>
        <dbReference type="Proteomes" id="UP001144471"/>
    </source>
</evidence>
<gene>
    <name evidence="6" type="ORF">PM10SUCC1_06930</name>
</gene>
<dbReference type="AlphaFoldDB" id="A0A9W6GH69"/>
<proteinExistence type="inferred from homology"/>
<name>A0A9W6GH69_9FUSO</name>
<dbReference type="RefSeq" id="WP_281833489.1">
    <property type="nucleotide sequence ID" value="NZ_BSDY01000003.1"/>
</dbReference>
<accession>A0A9W6GH69</accession>
<dbReference type="PANTHER" id="PTHR38776">
    <property type="entry name" value="MLTA-INTERACTING PROTEIN-RELATED"/>
    <property type="match status" value="1"/>
</dbReference>
<dbReference type="PANTHER" id="PTHR38776:SF1">
    <property type="entry name" value="MLTA-INTERACTING PROTEIN-RELATED"/>
    <property type="match status" value="1"/>
</dbReference>
<reference evidence="6" key="1">
    <citation type="submission" date="2022-12" db="EMBL/GenBank/DDBJ databases">
        <title>Reference genome sequencing for broad-spectrum identification of bacterial and archaeal isolates by mass spectrometry.</title>
        <authorList>
            <person name="Sekiguchi Y."/>
            <person name="Tourlousse D.M."/>
        </authorList>
    </citation>
    <scope>NUCLEOTIDE SEQUENCE</scope>
    <source>
        <strain evidence="6">10succ1</strain>
    </source>
</reference>
<organism evidence="6 7">
    <name type="scientific">Propionigenium maris DSM 9537</name>
    <dbReference type="NCBI Taxonomy" id="1123000"/>
    <lineage>
        <taxon>Bacteria</taxon>
        <taxon>Fusobacteriati</taxon>
        <taxon>Fusobacteriota</taxon>
        <taxon>Fusobacteriia</taxon>
        <taxon>Fusobacteriales</taxon>
        <taxon>Fusobacteriaceae</taxon>
        <taxon>Propionigenium</taxon>
    </lineage>
</organism>
<dbReference type="EMBL" id="BSDY01000003">
    <property type="protein sequence ID" value="GLI55178.1"/>
    <property type="molecule type" value="Genomic_DNA"/>
</dbReference>
<evidence type="ECO:0000256" key="2">
    <source>
        <dbReference type="ARBA" id="ARBA00005722"/>
    </source>
</evidence>
<keyword evidence="4" id="KW-0472">Membrane</keyword>
<evidence type="ECO:0000256" key="3">
    <source>
        <dbReference type="ARBA" id="ARBA00022729"/>
    </source>
</evidence>
<dbReference type="Proteomes" id="UP001144471">
    <property type="component" value="Unassembled WGS sequence"/>
</dbReference>
<keyword evidence="5" id="KW-0998">Cell outer membrane</keyword>
<evidence type="ECO:0000256" key="4">
    <source>
        <dbReference type="ARBA" id="ARBA00023136"/>
    </source>
</evidence>
<evidence type="ECO:0000256" key="1">
    <source>
        <dbReference type="ARBA" id="ARBA00004442"/>
    </source>
</evidence>